<dbReference type="AlphaFoldDB" id="A0A086IZN2"/>
<keyword evidence="3 5" id="KW-1133">Transmembrane helix</keyword>
<evidence type="ECO:0008006" key="8">
    <source>
        <dbReference type="Google" id="ProtNLM"/>
    </source>
</evidence>
<name>A0A086IZN2_NEMA1</name>
<keyword evidence="7" id="KW-1185">Reference proteome</keyword>
<gene>
    <name evidence="6" type="ORF">NESG_02122</name>
</gene>
<comment type="caution">
    <text evidence="6">The sequence shown here is derived from an EMBL/GenBank/DDBJ whole genome shotgun (WGS) entry which is preliminary data.</text>
</comment>
<dbReference type="EMBL" id="AKIJ01000005">
    <property type="protein sequence ID" value="KFG25350.1"/>
    <property type="molecule type" value="Genomic_DNA"/>
</dbReference>
<dbReference type="GeneID" id="77677095"/>
<dbReference type="GO" id="GO:0016020">
    <property type="term" value="C:membrane"/>
    <property type="evidence" value="ECO:0007669"/>
    <property type="project" value="UniProtKB-SubCell"/>
</dbReference>
<organism evidence="6 7">
    <name type="scientific">Nematocida ausubeli (strain ATCC PRA-371 / ERTm2)</name>
    <name type="common">Nematode killer fungus</name>
    <dbReference type="NCBI Taxonomy" id="1913371"/>
    <lineage>
        <taxon>Eukaryota</taxon>
        <taxon>Fungi</taxon>
        <taxon>Fungi incertae sedis</taxon>
        <taxon>Microsporidia</taxon>
        <taxon>Nematocida</taxon>
    </lineage>
</organism>
<feature type="transmembrane region" description="Helical" evidence="5">
    <location>
        <begin position="139"/>
        <end position="160"/>
    </location>
</feature>
<evidence type="ECO:0000256" key="2">
    <source>
        <dbReference type="ARBA" id="ARBA00022692"/>
    </source>
</evidence>
<dbReference type="OrthoDB" id="2189971at2759"/>
<keyword evidence="2 5" id="KW-0812">Transmembrane</keyword>
<dbReference type="GO" id="GO:0012505">
    <property type="term" value="C:endomembrane system"/>
    <property type="evidence" value="ECO:0007669"/>
    <property type="project" value="UniProtKB-ARBA"/>
</dbReference>
<evidence type="ECO:0000256" key="1">
    <source>
        <dbReference type="ARBA" id="ARBA00004141"/>
    </source>
</evidence>
<dbReference type="RefSeq" id="XP_052903905.1">
    <property type="nucleotide sequence ID" value="XM_053049734.1"/>
</dbReference>
<feature type="transmembrane region" description="Helical" evidence="5">
    <location>
        <begin position="53"/>
        <end position="72"/>
    </location>
</feature>
<keyword evidence="4 5" id="KW-0472">Membrane</keyword>
<evidence type="ECO:0000256" key="5">
    <source>
        <dbReference type="SAM" id="Phobius"/>
    </source>
</evidence>
<sequence length="179" mass="20600">MNFDKTMQGALDTFKLAKDFKKGRDILPFTYADFFAEKNTLLENLGLSWKQRIGCMLISAVLSMFFFFRSLMSLFSLPITPEVFGWNFTMFSIFILSTLCFFSGFKTFFKNTLSREMVAYTGAYVTTAVATLICKRWIYFIRLPCTLSMVVAFLLFIYAYSTKKFKSGMRGLGSTLSIF</sequence>
<dbReference type="GO" id="GO:0005737">
    <property type="term" value="C:cytoplasm"/>
    <property type="evidence" value="ECO:0007669"/>
    <property type="project" value="UniProtKB-ARBA"/>
</dbReference>
<evidence type="ECO:0000313" key="7">
    <source>
        <dbReference type="Proteomes" id="UP000054524"/>
    </source>
</evidence>
<dbReference type="HOGENOM" id="CLU_1548026_0_0_1"/>
<dbReference type="Pfam" id="PF04178">
    <property type="entry name" value="Got1"/>
    <property type="match status" value="1"/>
</dbReference>
<protein>
    <recommendedName>
        <fullName evidence="8">Protein transport protein SFT2</fullName>
    </recommendedName>
</protein>
<dbReference type="GO" id="GO:0016192">
    <property type="term" value="P:vesicle-mediated transport"/>
    <property type="evidence" value="ECO:0007669"/>
    <property type="project" value="InterPro"/>
</dbReference>
<feature type="transmembrane region" description="Helical" evidence="5">
    <location>
        <begin position="117"/>
        <end position="133"/>
    </location>
</feature>
<evidence type="ECO:0000256" key="4">
    <source>
        <dbReference type="ARBA" id="ARBA00023136"/>
    </source>
</evidence>
<evidence type="ECO:0000313" key="6">
    <source>
        <dbReference type="EMBL" id="KFG25350.1"/>
    </source>
</evidence>
<feature type="transmembrane region" description="Helical" evidence="5">
    <location>
        <begin position="84"/>
        <end position="105"/>
    </location>
</feature>
<accession>A0A086IZN2</accession>
<evidence type="ECO:0000256" key="3">
    <source>
        <dbReference type="ARBA" id="ARBA00022989"/>
    </source>
</evidence>
<reference evidence="6 7" key="1">
    <citation type="journal article" date="2014" name="Genome Announc.">
        <title>Genome Sequence of the Microsporidian Species Nematocida sp1 Strain ERTm6 (ATCC PRA-372).</title>
        <authorList>
            <person name="Bakowski M.A."/>
            <person name="Priest M."/>
            <person name="Young S."/>
            <person name="Cuomo C.A."/>
            <person name="Troemel E.R."/>
        </authorList>
    </citation>
    <scope>NUCLEOTIDE SEQUENCE [LARGE SCALE GENOMIC DNA]</scope>
    <source>
        <strain evidence="6 7">ERTm6</strain>
    </source>
</reference>
<comment type="subcellular location">
    <subcellularLocation>
        <location evidence="1">Membrane</location>
        <topology evidence="1">Multi-pass membrane protein</topology>
    </subcellularLocation>
</comment>
<proteinExistence type="predicted"/>
<dbReference type="Proteomes" id="UP000054524">
    <property type="component" value="Unassembled WGS sequence"/>
</dbReference>
<dbReference type="InterPro" id="IPR007305">
    <property type="entry name" value="Vesicle_transpt_Got1/SFT2"/>
</dbReference>